<dbReference type="Gene3D" id="3.40.50.10330">
    <property type="entry name" value="Probable inorganic polyphosphate/atp-NAD kinase, domain 1"/>
    <property type="match status" value="1"/>
</dbReference>
<proteinExistence type="inferred from homology"/>
<keyword evidence="7" id="KW-0443">Lipid metabolism</keyword>
<keyword evidence="7" id="KW-0594">Phospholipid biosynthesis</keyword>
<sequence>MITNSEAGTTDAENVQKALAVLREATDVEVASTSNPGELDGVLHRRGGRRVVVAGGDGSIHAVVAALHRRQELKDTVVGLIPLGTGNDFARGLDIPLDPEEAARLVIEGEVRPVDLLVDCVGEVVVNNVHVGVGAQASRKAHKWKKRLGNVRLGRLGYPIGAALAAVNPPFVRLRVEVDGQEVADFAHPVLMVAVGNGPNVGGGTAITPEANPEDGKVDVMISYAIGPFARVGYAFKFRKGEHHEREDVRYVRGSSVSISGQTFYCSADGEVYGPERHRTWHVERGAYSMVLPR</sequence>
<keyword evidence="8" id="KW-1208">Phospholipid metabolism</keyword>
<feature type="domain" description="DAGKc" evidence="9">
    <location>
        <begin position="1"/>
        <end position="123"/>
    </location>
</feature>
<comment type="cofactor">
    <cofactor evidence="1">
        <name>Mg(2+)</name>
        <dbReference type="ChEBI" id="CHEBI:18420"/>
    </cofactor>
</comment>
<dbReference type="GO" id="GO:0016301">
    <property type="term" value="F:kinase activity"/>
    <property type="evidence" value="ECO:0007669"/>
    <property type="project" value="UniProtKB-KW"/>
</dbReference>
<evidence type="ECO:0000256" key="5">
    <source>
        <dbReference type="ARBA" id="ARBA00022777"/>
    </source>
</evidence>
<dbReference type="PANTHER" id="PTHR12358">
    <property type="entry name" value="SPHINGOSINE KINASE"/>
    <property type="match status" value="1"/>
</dbReference>
<evidence type="ECO:0000256" key="3">
    <source>
        <dbReference type="ARBA" id="ARBA00022679"/>
    </source>
</evidence>
<keyword evidence="3" id="KW-0808">Transferase</keyword>
<comment type="caution">
    <text evidence="10">The sequence shown here is derived from an EMBL/GenBank/DDBJ whole genome shotgun (WGS) entry which is preliminary data.</text>
</comment>
<evidence type="ECO:0000256" key="6">
    <source>
        <dbReference type="ARBA" id="ARBA00022840"/>
    </source>
</evidence>
<evidence type="ECO:0000256" key="8">
    <source>
        <dbReference type="ARBA" id="ARBA00023264"/>
    </source>
</evidence>
<dbReference type="Pfam" id="PF19279">
    <property type="entry name" value="YegS_C"/>
    <property type="match status" value="1"/>
</dbReference>
<evidence type="ECO:0000256" key="4">
    <source>
        <dbReference type="ARBA" id="ARBA00022741"/>
    </source>
</evidence>
<name>A0ABS7RFV3_9ACTN</name>
<comment type="similarity">
    <text evidence="2">Belongs to the diacylglycerol/lipid kinase family.</text>
</comment>
<protein>
    <submittedName>
        <fullName evidence="10">Diacylglycerol kinase</fullName>
    </submittedName>
</protein>
<dbReference type="SMART" id="SM00046">
    <property type="entry name" value="DAGKc"/>
    <property type="match status" value="1"/>
</dbReference>
<dbReference type="InterPro" id="IPR016064">
    <property type="entry name" value="NAD/diacylglycerol_kinase_sf"/>
</dbReference>
<dbReference type="InterPro" id="IPR001206">
    <property type="entry name" value="Diacylglycerol_kinase_cat_dom"/>
</dbReference>
<dbReference type="PANTHER" id="PTHR12358:SF106">
    <property type="entry name" value="LIPID KINASE YEGS"/>
    <property type="match status" value="1"/>
</dbReference>
<gene>
    <name evidence="10" type="ORF">K1X13_03690</name>
</gene>
<dbReference type="Proteomes" id="UP000754710">
    <property type="component" value="Unassembled WGS sequence"/>
</dbReference>
<keyword evidence="11" id="KW-1185">Reference proteome</keyword>
<evidence type="ECO:0000313" key="10">
    <source>
        <dbReference type="EMBL" id="MBY9073918.1"/>
    </source>
</evidence>
<dbReference type="SUPFAM" id="SSF111331">
    <property type="entry name" value="NAD kinase/diacylglycerol kinase-like"/>
    <property type="match status" value="1"/>
</dbReference>
<dbReference type="Gene3D" id="2.60.200.40">
    <property type="match status" value="1"/>
</dbReference>
<evidence type="ECO:0000313" key="11">
    <source>
        <dbReference type="Proteomes" id="UP000754710"/>
    </source>
</evidence>
<reference evidence="10 11" key="1">
    <citation type="submission" date="2021-08" db="EMBL/GenBank/DDBJ databases">
        <title>Nocardioides bacterium WL0053 sp. nov., isolated from the sediment.</title>
        <authorList>
            <person name="Wang L."/>
            <person name="Zhang D."/>
            <person name="Zhang A."/>
        </authorList>
    </citation>
    <scope>NUCLEOTIDE SEQUENCE [LARGE SCALE GENOMIC DNA]</scope>
    <source>
        <strain evidence="10 11">WL0053</strain>
    </source>
</reference>
<dbReference type="Pfam" id="PF00781">
    <property type="entry name" value="DAGK_cat"/>
    <property type="match status" value="1"/>
</dbReference>
<organism evidence="10 11">
    <name type="scientific">Nocardioides jiangsuensis</name>
    <dbReference type="NCBI Taxonomy" id="2866161"/>
    <lineage>
        <taxon>Bacteria</taxon>
        <taxon>Bacillati</taxon>
        <taxon>Actinomycetota</taxon>
        <taxon>Actinomycetes</taxon>
        <taxon>Propionibacteriales</taxon>
        <taxon>Nocardioidaceae</taxon>
        <taxon>Nocardioides</taxon>
    </lineage>
</organism>
<keyword evidence="6" id="KW-0067">ATP-binding</keyword>
<keyword evidence="5 10" id="KW-0418">Kinase</keyword>
<dbReference type="InterPro" id="IPR045540">
    <property type="entry name" value="YegS/DAGK_C"/>
</dbReference>
<evidence type="ECO:0000259" key="9">
    <source>
        <dbReference type="PROSITE" id="PS50146"/>
    </source>
</evidence>
<evidence type="ECO:0000256" key="7">
    <source>
        <dbReference type="ARBA" id="ARBA00023209"/>
    </source>
</evidence>
<dbReference type="PROSITE" id="PS50146">
    <property type="entry name" value="DAGK"/>
    <property type="match status" value="1"/>
</dbReference>
<dbReference type="InterPro" id="IPR050187">
    <property type="entry name" value="Lipid_Phosphate_FormReg"/>
</dbReference>
<accession>A0ABS7RFV3</accession>
<evidence type="ECO:0000256" key="2">
    <source>
        <dbReference type="ARBA" id="ARBA00005983"/>
    </source>
</evidence>
<keyword evidence="7" id="KW-0444">Lipid biosynthesis</keyword>
<evidence type="ECO:0000256" key="1">
    <source>
        <dbReference type="ARBA" id="ARBA00001946"/>
    </source>
</evidence>
<dbReference type="EMBL" id="JAIEZQ010000001">
    <property type="protein sequence ID" value="MBY9073918.1"/>
    <property type="molecule type" value="Genomic_DNA"/>
</dbReference>
<keyword evidence="4" id="KW-0547">Nucleotide-binding</keyword>
<dbReference type="InterPro" id="IPR017438">
    <property type="entry name" value="ATP-NAD_kinase_N"/>
</dbReference>